<dbReference type="Proteomes" id="UP001333996">
    <property type="component" value="Unassembled WGS sequence"/>
</dbReference>
<keyword evidence="2" id="KW-1185">Reference proteome</keyword>
<protein>
    <submittedName>
        <fullName evidence="1">Uncharacterized protein</fullName>
    </submittedName>
</protein>
<reference evidence="1" key="1">
    <citation type="submission" date="2024-01" db="EMBL/GenBank/DDBJ databases">
        <title>First draft genome sequence data of TA4-1, the type strain of Gram-positive actinobacterium Streptomyces chiangmaiensis.</title>
        <authorList>
            <person name="Yasawong M."/>
            <person name="Nantapong N."/>
        </authorList>
    </citation>
    <scope>NUCLEOTIDE SEQUENCE</scope>
    <source>
        <strain evidence="1">TA4-1</strain>
    </source>
</reference>
<sequence>MDDGPLIAVPDHWSGRPFTGDVEIADALKANADQGRALGQLPMA</sequence>
<organism evidence="1 2">
    <name type="scientific">Streptomyces chiangmaiensis</name>
    <dbReference type="NCBI Taxonomy" id="766497"/>
    <lineage>
        <taxon>Bacteria</taxon>
        <taxon>Bacillati</taxon>
        <taxon>Actinomycetota</taxon>
        <taxon>Actinomycetes</taxon>
        <taxon>Kitasatosporales</taxon>
        <taxon>Streptomycetaceae</taxon>
        <taxon>Streptomyces</taxon>
    </lineage>
</organism>
<accession>A0ABU7FV67</accession>
<gene>
    <name evidence="1" type="ORF">VXC91_40480</name>
</gene>
<proteinExistence type="predicted"/>
<comment type="caution">
    <text evidence="1">The sequence shown here is derived from an EMBL/GenBank/DDBJ whole genome shotgun (WGS) entry which is preliminary data.</text>
</comment>
<evidence type="ECO:0000313" key="1">
    <source>
        <dbReference type="EMBL" id="MED7828002.1"/>
    </source>
</evidence>
<dbReference type="RefSeq" id="WP_329512365.1">
    <property type="nucleotide sequence ID" value="NZ_BAAAYZ010000120.1"/>
</dbReference>
<name>A0ABU7FV67_9ACTN</name>
<dbReference type="EMBL" id="JAYWVC010000298">
    <property type="protein sequence ID" value="MED7828002.1"/>
    <property type="molecule type" value="Genomic_DNA"/>
</dbReference>
<evidence type="ECO:0000313" key="2">
    <source>
        <dbReference type="Proteomes" id="UP001333996"/>
    </source>
</evidence>